<dbReference type="InterPro" id="IPR019219">
    <property type="entry name" value="DUF2130"/>
</dbReference>
<dbReference type="AlphaFoldDB" id="A0A4S1DT54"/>
<proteinExistence type="predicted"/>
<dbReference type="RefSeq" id="WP_135878821.1">
    <property type="nucleotide sequence ID" value="NZ_SRSO01000039.1"/>
</dbReference>
<dbReference type="Proteomes" id="UP000307602">
    <property type="component" value="Unassembled WGS sequence"/>
</dbReference>
<keyword evidence="1" id="KW-0175">Coiled coil</keyword>
<dbReference type="OrthoDB" id="9765972at2"/>
<evidence type="ECO:0000313" key="2">
    <source>
        <dbReference type="EMBL" id="TGV00578.1"/>
    </source>
</evidence>
<feature type="coiled-coil region" evidence="1">
    <location>
        <begin position="31"/>
        <end position="193"/>
    </location>
</feature>
<accession>A0A4S1DT54</accession>
<organism evidence="2 3">
    <name type="scientific">Flavivirga rizhaonensis</name>
    <dbReference type="NCBI Taxonomy" id="2559571"/>
    <lineage>
        <taxon>Bacteria</taxon>
        <taxon>Pseudomonadati</taxon>
        <taxon>Bacteroidota</taxon>
        <taxon>Flavobacteriia</taxon>
        <taxon>Flavobacteriales</taxon>
        <taxon>Flavobacteriaceae</taxon>
        <taxon>Flavivirga</taxon>
    </lineage>
</organism>
<name>A0A4S1DT54_9FLAO</name>
<keyword evidence="3" id="KW-1185">Reference proteome</keyword>
<dbReference type="EMBL" id="SRSO01000039">
    <property type="protein sequence ID" value="TGV00578.1"/>
    <property type="molecule type" value="Genomic_DNA"/>
</dbReference>
<dbReference type="Pfam" id="PF09903">
    <property type="entry name" value="DUF2130"/>
    <property type="match status" value="1"/>
</dbReference>
<reference evidence="2 3" key="1">
    <citation type="submission" date="2019-04" db="EMBL/GenBank/DDBJ databases">
        <authorList>
            <person name="Liu A."/>
        </authorList>
    </citation>
    <scope>NUCLEOTIDE SEQUENCE [LARGE SCALE GENOMIC DNA]</scope>
    <source>
        <strain evidence="2 3">RZ03</strain>
    </source>
</reference>
<evidence type="ECO:0000313" key="3">
    <source>
        <dbReference type="Proteomes" id="UP000307602"/>
    </source>
</evidence>
<evidence type="ECO:0000256" key="1">
    <source>
        <dbReference type="SAM" id="Coils"/>
    </source>
</evidence>
<comment type="caution">
    <text evidence="2">The sequence shown here is derived from an EMBL/GenBank/DDBJ whole genome shotgun (WGS) entry which is preliminary data.</text>
</comment>
<protein>
    <submittedName>
        <fullName evidence="2">DUF2130 domain-containing protein</fullName>
    </submittedName>
</protein>
<sequence>MNNENQIKCPNCGTSIDVQDILAHQLEEEIKQKYQSQIAQEKKKYESEQEKLKQEKLDFEEKKKKENELFQERLDNQLKESKKEIESKLKLKLKEEQSEQFDALQKELNEKSEQVKELNRSKAEIEKLKREKGELKEIAEAESQKRLNEILIAEKEKIKKSEEDKNELRFKEMQKQLEDQKKLTEEMKRKQEQGSMQLQGEVQELAIEEWLAANFPLDTIEEIKKGARGGDCIQIVNTRSEQNCGKIYYESKRTKDFQPSWIEKFKNDIREKGANIGVLVTEVMPSDMDRMGLKDGIWICNYEEFKGLCNVLRESIVKVNLAISTQENKGDKMHMLYDYLTSNQFRMQIEAIVEGFTSMKTALDSEKRAMQRIWKEREKQIDKVTANTIDMHSSIKGIAGNAVGKIKSLELGNDDDVEISTNDELKLD</sequence>
<gene>
    <name evidence="2" type="ORF">EM932_19150</name>
</gene>